<reference evidence="2" key="1">
    <citation type="submission" date="2020-05" db="EMBL/GenBank/DDBJ databases">
        <title>Mycena genomes resolve the evolution of fungal bioluminescence.</title>
        <authorList>
            <person name="Tsai I.J."/>
        </authorList>
    </citation>
    <scope>NUCLEOTIDE SEQUENCE</scope>
    <source>
        <strain evidence="2">160909Yilan</strain>
    </source>
</reference>
<name>A0A8H6YSL7_9AGAR</name>
<evidence type="ECO:0000313" key="3">
    <source>
        <dbReference type="Proteomes" id="UP000623467"/>
    </source>
</evidence>
<keyword evidence="3" id="KW-1185">Reference proteome</keyword>
<gene>
    <name evidence="2" type="ORF">MSAN_01103400</name>
</gene>
<feature type="region of interest" description="Disordered" evidence="1">
    <location>
        <begin position="71"/>
        <end position="106"/>
    </location>
</feature>
<protein>
    <submittedName>
        <fullName evidence="2">Uncharacterized protein</fullName>
    </submittedName>
</protein>
<evidence type="ECO:0000256" key="1">
    <source>
        <dbReference type="SAM" id="MobiDB-lite"/>
    </source>
</evidence>
<dbReference type="Proteomes" id="UP000623467">
    <property type="component" value="Unassembled WGS sequence"/>
</dbReference>
<dbReference type="EMBL" id="JACAZH010000007">
    <property type="protein sequence ID" value="KAF7364424.1"/>
    <property type="molecule type" value="Genomic_DNA"/>
</dbReference>
<accession>A0A8H6YSL7</accession>
<dbReference type="AlphaFoldDB" id="A0A8H6YSL7"/>
<comment type="caution">
    <text evidence="2">The sequence shown here is derived from an EMBL/GenBank/DDBJ whole genome shotgun (WGS) entry which is preliminary data.</text>
</comment>
<evidence type="ECO:0000313" key="2">
    <source>
        <dbReference type="EMBL" id="KAF7364424.1"/>
    </source>
</evidence>
<proteinExistence type="predicted"/>
<sequence length="207" mass="23209">MNAPPRTRHDSQPNFPRREWLYGDVAPQFVSLLEAAARAPRPTNLVTHLLPAPPLFPPVYRSLSYNPLKCRPPPAAKSTTNDAPAPRLPLTESEPATRPGRPHQDSERAHITHCLFFLIGLRRGFWFSGAKVWHRHRAPPGSQSPPYPCLRSATVSALPLNRSCSPRWLLVCYCQLRSLHSSLRFSLPAPRTSPAPVYDAPEAMRSF</sequence>
<organism evidence="2 3">
    <name type="scientific">Mycena sanguinolenta</name>
    <dbReference type="NCBI Taxonomy" id="230812"/>
    <lineage>
        <taxon>Eukaryota</taxon>
        <taxon>Fungi</taxon>
        <taxon>Dikarya</taxon>
        <taxon>Basidiomycota</taxon>
        <taxon>Agaricomycotina</taxon>
        <taxon>Agaricomycetes</taxon>
        <taxon>Agaricomycetidae</taxon>
        <taxon>Agaricales</taxon>
        <taxon>Marasmiineae</taxon>
        <taxon>Mycenaceae</taxon>
        <taxon>Mycena</taxon>
    </lineage>
</organism>